<feature type="transmembrane region" description="Helical" evidence="8">
    <location>
        <begin position="139"/>
        <end position="160"/>
    </location>
</feature>
<dbReference type="InterPro" id="IPR025256">
    <property type="entry name" value="TM7S3/TM198-like_dom"/>
</dbReference>
<feature type="transmembrane region" description="Helical" evidence="8">
    <location>
        <begin position="25"/>
        <end position="49"/>
    </location>
</feature>
<feature type="transmembrane region" description="Helical" evidence="8">
    <location>
        <begin position="111"/>
        <end position="133"/>
    </location>
</feature>
<feature type="transmembrane region" description="Helical" evidence="8">
    <location>
        <begin position="167"/>
        <end position="186"/>
    </location>
</feature>
<feature type="region of interest" description="Disordered" evidence="7">
    <location>
        <begin position="342"/>
        <end position="361"/>
    </location>
</feature>
<dbReference type="PANTHER" id="PTHR31247:SF5">
    <property type="entry name" value="DUF4203 DOMAIN-CONTAINING PROTEIN"/>
    <property type="match status" value="1"/>
</dbReference>
<evidence type="ECO:0000256" key="5">
    <source>
        <dbReference type="ARBA" id="ARBA00023136"/>
    </source>
</evidence>
<evidence type="ECO:0000256" key="6">
    <source>
        <dbReference type="ARBA" id="ARBA00049737"/>
    </source>
</evidence>
<protein>
    <recommendedName>
        <fullName evidence="6">Transmembrane protein 198</fullName>
    </recommendedName>
</protein>
<dbReference type="InterPro" id="IPR040236">
    <property type="entry name" value="TMEM198"/>
</dbReference>
<evidence type="ECO:0000256" key="1">
    <source>
        <dbReference type="ARBA" id="ARBA00004141"/>
    </source>
</evidence>
<keyword evidence="3 8" id="KW-0812">Transmembrane</keyword>
<evidence type="ECO:0000256" key="9">
    <source>
        <dbReference type="SAM" id="SignalP"/>
    </source>
</evidence>
<evidence type="ECO:0000313" key="11">
    <source>
        <dbReference type="EMBL" id="CAK7935143.1"/>
    </source>
</evidence>
<dbReference type="Pfam" id="PF13886">
    <property type="entry name" value="TM7S3_TM198"/>
    <property type="match status" value="1"/>
</dbReference>
<proteinExistence type="inferred from homology"/>
<evidence type="ECO:0000313" key="12">
    <source>
        <dbReference type="Proteomes" id="UP001162060"/>
    </source>
</evidence>
<comment type="caution">
    <text evidence="11">The sequence shown here is derived from an EMBL/GenBank/DDBJ whole genome shotgun (WGS) entry which is preliminary data.</text>
</comment>
<sequence length="361" mass="38700">MLVPTLLLLASCVRAADELVPDPTNATNLGGCFLAVVASLVGGGMLGLGNRFVSETVFATGFALGAVSTAMTTDHLLVDKSYRSLGVWVAFILGGAACGGMAMWVHPKSSFITGIAGGVIVAVVATNSAAYYIRPGQTQELFTLLCFLFAVVFASFALKYGRPVESVGINIFGAGIVVWGIGYFMGDFPSPDELEKYATRNADGNLEYTIPTLWWGYVGGIAILAALGMFVQHRKTGRLDVSNDFSVFETTGIGSAIDVALHTETEKQRLTIPVMDQSTNTAWESDFLPSSYSSVVHQSFCRLYSRNTEAQAISKMRSNFFETRASETKGAVDDSRVCLQPPQSEWLAKSGNQSDGERGLE</sequence>
<evidence type="ECO:0000259" key="10">
    <source>
        <dbReference type="Pfam" id="PF13886"/>
    </source>
</evidence>
<feature type="domain" description="TM7S3/TM198-like" evidence="10">
    <location>
        <begin position="36"/>
        <end position="233"/>
    </location>
</feature>
<organism evidence="11 12">
    <name type="scientific">Peronospora matthiolae</name>
    <dbReference type="NCBI Taxonomy" id="2874970"/>
    <lineage>
        <taxon>Eukaryota</taxon>
        <taxon>Sar</taxon>
        <taxon>Stramenopiles</taxon>
        <taxon>Oomycota</taxon>
        <taxon>Peronosporomycetes</taxon>
        <taxon>Peronosporales</taxon>
        <taxon>Peronosporaceae</taxon>
        <taxon>Peronospora</taxon>
    </lineage>
</organism>
<feature type="chain" id="PRO_5043337362" description="Transmembrane protein 198" evidence="9">
    <location>
        <begin position="16"/>
        <end position="361"/>
    </location>
</feature>
<evidence type="ECO:0000256" key="4">
    <source>
        <dbReference type="ARBA" id="ARBA00022989"/>
    </source>
</evidence>
<keyword evidence="4 8" id="KW-1133">Transmembrane helix</keyword>
<feature type="transmembrane region" description="Helical" evidence="8">
    <location>
        <begin position="85"/>
        <end position="104"/>
    </location>
</feature>
<accession>A0AAV1UPI8</accession>
<evidence type="ECO:0000256" key="2">
    <source>
        <dbReference type="ARBA" id="ARBA00006244"/>
    </source>
</evidence>
<dbReference type="GO" id="GO:0005886">
    <property type="term" value="C:plasma membrane"/>
    <property type="evidence" value="ECO:0007669"/>
    <property type="project" value="TreeGrafter"/>
</dbReference>
<feature type="transmembrane region" description="Helical" evidence="8">
    <location>
        <begin position="213"/>
        <end position="231"/>
    </location>
</feature>
<keyword evidence="9" id="KW-0732">Signal</keyword>
<comment type="subcellular location">
    <subcellularLocation>
        <location evidence="1">Membrane</location>
        <topology evidence="1">Multi-pass membrane protein</topology>
    </subcellularLocation>
</comment>
<gene>
    <name evidence="11" type="ORF">PM001_LOCUS20293</name>
</gene>
<comment type="similarity">
    <text evidence="2">Belongs to the TMEM198 family.</text>
</comment>
<feature type="signal peptide" evidence="9">
    <location>
        <begin position="1"/>
        <end position="15"/>
    </location>
</feature>
<dbReference type="EMBL" id="CAKLBY020000221">
    <property type="protein sequence ID" value="CAK7935143.1"/>
    <property type="molecule type" value="Genomic_DNA"/>
</dbReference>
<keyword evidence="5 8" id="KW-0472">Membrane</keyword>
<evidence type="ECO:0000256" key="8">
    <source>
        <dbReference type="SAM" id="Phobius"/>
    </source>
</evidence>
<evidence type="ECO:0000256" key="7">
    <source>
        <dbReference type="SAM" id="MobiDB-lite"/>
    </source>
</evidence>
<evidence type="ECO:0000256" key="3">
    <source>
        <dbReference type="ARBA" id="ARBA00022692"/>
    </source>
</evidence>
<reference evidence="11" key="1">
    <citation type="submission" date="2024-01" db="EMBL/GenBank/DDBJ databases">
        <authorList>
            <person name="Webb A."/>
        </authorList>
    </citation>
    <scope>NUCLEOTIDE SEQUENCE</scope>
    <source>
        <strain evidence="11">Pm1</strain>
    </source>
</reference>
<feature type="transmembrane region" description="Helical" evidence="8">
    <location>
        <begin position="56"/>
        <end position="73"/>
    </location>
</feature>
<dbReference type="AlphaFoldDB" id="A0AAV1UPI8"/>
<dbReference type="Proteomes" id="UP001162060">
    <property type="component" value="Unassembled WGS sequence"/>
</dbReference>
<dbReference type="PANTHER" id="PTHR31247">
    <property type="entry name" value="TRANSMEMBRANE PROTEIN 198 FAMILY MEMBER"/>
    <property type="match status" value="1"/>
</dbReference>
<name>A0AAV1UPI8_9STRA</name>